<evidence type="ECO:0000256" key="1">
    <source>
        <dbReference type="SAM" id="MobiDB-lite"/>
    </source>
</evidence>
<feature type="compositionally biased region" description="Low complexity" evidence="1">
    <location>
        <begin position="1"/>
        <end position="16"/>
    </location>
</feature>
<accession>A0A0W0FS36</accession>
<organism evidence="2 3">
    <name type="scientific">Moniliophthora roreri</name>
    <name type="common">Frosty pod rot fungus</name>
    <name type="synonym">Monilia roreri</name>
    <dbReference type="NCBI Taxonomy" id="221103"/>
    <lineage>
        <taxon>Eukaryota</taxon>
        <taxon>Fungi</taxon>
        <taxon>Dikarya</taxon>
        <taxon>Basidiomycota</taxon>
        <taxon>Agaricomycotina</taxon>
        <taxon>Agaricomycetes</taxon>
        <taxon>Agaricomycetidae</taxon>
        <taxon>Agaricales</taxon>
        <taxon>Marasmiineae</taxon>
        <taxon>Marasmiaceae</taxon>
        <taxon>Moniliophthora</taxon>
    </lineage>
</organism>
<comment type="caution">
    <text evidence="2">The sequence shown here is derived from an EMBL/GenBank/DDBJ whole genome shotgun (WGS) entry which is preliminary data.</text>
</comment>
<feature type="region of interest" description="Disordered" evidence="1">
    <location>
        <begin position="1"/>
        <end position="30"/>
    </location>
</feature>
<evidence type="ECO:0008006" key="4">
    <source>
        <dbReference type="Google" id="ProtNLM"/>
    </source>
</evidence>
<name>A0A0W0FS36_MONRR</name>
<proteinExistence type="predicted"/>
<dbReference type="EMBL" id="LATX01001706">
    <property type="protein sequence ID" value="KTB39150.1"/>
    <property type="molecule type" value="Genomic_DNA"/>
</dbReference>
<protein>
    <recommendedName>
        <fullName evidence="4">Reverse transcriptase-rnase h-integrase</fullName>
    </recommendedName>
</protein>
<sequence length="330" mass="35961">MSNATASSSSSSASGSQPTGGLSPVPTVSGEGHYSENITYQHGLQPNPYQFLHLFNSGHLLTQLTPEPRALEDRLTATPRASTEPPASNTLVYPDPTPNPNVKPKVEPTDNAPNRRSPSQTTINPHSLQTPEASVPLRCRGNPHGWRGGPAQGIWGQGQGARKLNPLKRRRPTNAELEASDSTPDPNDSAHRLRLCPVTCVSDASRLNLDIHLGTALTNEGLAILHTESLVRVQTLCQMIAIMMMNLMTILKESAEESIHNSRGDADFLFVRADPQKIRRFEELPSVSEREAAGWQPTLDILATPMLQSVDEMPDTSYDYDTELYGDGES</sequence>
<feature type="compositionally biased region" description="Gly residues" evidence="1">
    <location>
        <begin position="146"/>
        <end position="159"/>
    </location>
</feature>
<feature type="compositionally biased region" description="Polar residues" evidence="1">
    <location>
        <begin position="111"/>
        <end position="132"/>
    </location>
</feature>
<feature type="region of interest" description="Disordered" evidence="1">
    <location>
        <begin position="75"/>
        <end position="191"/>
    </location>
</feature>
<dbReference type="AlphaFoldDB" id="A0A0W0FS36"/>
<feature type="compositionally biased region" description="Polar residues" evidence="1">
    <location>
        <begin position="79"/>
        <end position="91"/>
    </location>
</feature>
<evidence type="ECO:0000313" key="2">
    <source>
        <dbReference type="EMBL" id="KTB39150.1"/>
    </source>
</evidence>
<dbReference type="Proteomes" id="UP000054988">
    <property type="component" value="Unassembled WGS sequence"/>
</dbReference>
<reference evidence="2 3" key="1">
    <citation type="submission" date="2015-12" db="EMBL/GenBank/DDBJ databases">
        <title>Draft genome sequence of Moniliophthora roreri, the causal agent of frosty pod rot of cacao.</title>
        <authorList>
            <person name="Aime M.C."/>
            <person name="Diaz-Valderrama J.R."/>
            <person name="Kijpornyongpan T."/>
            <person name="Phillips-Mora W."/>
        </authorList>
    </citation>
    <scope>NUCLEOTIDE SEQUENCE [LARGE SCALE GENOMIC DNA]</scope>
    <source>
        <strain evidence="2 3">MCA 2952</strain>
    </source>
</reference>
<gene>
    <name evidence="2" type="ORF">WG66_8289</name>
</gene>
<evidence type="ECO:0000313" key="3">
    <source>
        <dbReference type="Proteomes" id="UP000054988"/>
    </source>
</evidence>